<keyword evidence="1" id="KW-0472">Membrane</keyword>
<feature type="non-terminal residue" evidence="2">
    <location>
        <position position="251"/>
    </location>
</feature>
<organism evidence="2">
    <name type="scientific">marine sediment metagenome</name>
    <dbReference type="NCBI Taxonomy" id="412755"/>
    <lineage>
        <taxon>unclassified sequences</taxon>
        <taxon>metagenomes</taxon>
        <taxon>ecological metagenomes</taxon>
    </lineage>
</organism>
<dbReference type="EMBL" id="LAZR01063255">
    <property type="protein sequence ID" value="KKK59856.1"/>
    <property type="molecule type" value="Genomic_DNA"/>
</dbReference>
<feature type="transmembrane region" description="Helical" evidence="1">
    <location>
        <begin position="145"/>
        <end position="168"/>
    </location>
</feature>
<feature type="transmembrane region" description="Helical" evidence="1">
    <location>
        <begin position="210"/>
        <end position="228"/>
    </location>
</feature>
<keyword evidence="1" id="KW-1133">Transmembrane helix</keyword>
<feature type="transmembrane region" description="Helical" evidence="1">
    <location>
        <begin position="180"/>
        <end position="198"/>
    </location>
</feature>
<name>A0A0F8ZIV3_9ZZZZ</name>
<dbReference type="AlphaFoldDB" id="A0A0F8ZIV3"/>
<protein>
    <submittedName>
        <fullName evidence="2">Uncharacterized protein</fullName>
    </submittedName>
</protein>
<reference evidence="2" key="1">
    <citation type="journal article" date="2015" name="Nature">
        <title>Complex archaea that bridge the gap between prokaryotes and eukaryotes.</title>
        <authorList>
            <person name="Spang A."/>
            <person name="Saw J.H."/>
            <person name="Jorgensen S.L."/>
            <person name="Zaremba-Niedzwiedzka K."/>
            <person name="Martijn J."/>
            <person name="Lind A.E."/>
            <person name="van Eijk R."/>
            <person name="Schleper C."/>
            <person name="Guy L."/>
            <person name="Ettema T.J."/>
        </authorList>
    </citation>
    <scope>NUCLEOTIDE SEQUENCE</scope>
</reference>
<proteinExistence type="predicted"/>
<gene>
    <name evidence="2" type="ORF">LCGC14_3030170</name>
</gene>
<evidence type="ECO:0000256" key="1">
    <source>
        <dbReference type="SAM" id="Phobius"/>
    </source>
</evidence>
<accession>A0A0F8ZIV3</accession>
<evidence type="ECO:0000313" key="2">
    <source>
        <dbReference type="EMBL" id="KKK59856.1"/>
    </source>
</evidence>
<sequence length="251" mass="29588">MLSEFNLKQRECLYVLSRIKKNYKNSGYPISKLPTNKQKIDLKAISKTETNEKHEVSPSIREYIVTKAERERREFLEFEASQRELLQDFFKPYKNQYRNAAVEEIRQITHYHDVIDLHTFILERKVFKKKLRAHQKKVTQNKPKAIIYPLLKVLPILGLIFSLLYTSFLPEALFFPNEVTSQFLLIPLVFYFSYLVIITKNRIRSRVSDLFYLPTSLGLPVVLGVSVLLGWLDFARLFIPISTILFCFIAF</sequence>
<comment type="caution">
    <text evidence="2">The sequence shown here is derived from an EMBL/GenBank/DDBJ whole genome shotgun (WGS) entry which is preliminary data.</text>
</comment>
<keyword evidence="1" id="KW-0812">Transmembrane</keyword>